<dbReference type="SUPFAM" id="SSF47807">
    <property type="entry name" value="5' to 3' exonuclease, C-terminal subdomain"/>
    <property type="match status" value="1"/>
</dbReference>
<name>A0A8H7VM83_9FUNG</name>
<evidence type="ECO:0000256" key="13">
    <source>
        <dbReference type="SAM" id="Coils"/>
    </source>
</evidence>
<feature type="coiled-coil region" evidence="13">
    <location>
        <begin position="814"/>
        <end position="841"/>
    </location>
</feature>
<dbReference type="SMART" id="SM00484">
    <property type="entry name" value="XPGI"/>
    <property type="match status" value="1"/>
</dbReference>
<dbReference type="GO" id="GO:0048256">
    <property type="term" value="F:flap endonuclease activity"/>
    <property type="evidence" value="ECO:0007669"/>
    <property type="project" value="UniProtKB-ARBA"/>
</dbReference>
<comment type="caution">
    <text evidence="17">The sequence shown here is derived from an EMBL/GenBank/DDBJ whole genome shotgun (WGS) entry which is preliminary data.</text>
</comment>
<evidence type="ECO:0000256" key="2">
    <source>
        <dbReference type="ARBA" id="ARBA00004123"/>
    </source>
</evidence>
<feature type="compositionally biased region" description="Basic and acidic residues" evidence="14">
    <location>
        <begin position="355"/>
        <end position="372"/>
    </location>
</feature>
<dbReference type="InterPro" id="IPR006086">
    <property type="entry name" value="XPG-I_dom"/>
</dbReference>
<evidence type="ECO:0000313" key="17">
    <source>
        <dbReference type="EMBL" id="KAG2221618.1"/>
    </source>
</evidence>
<keyword evidence="4" id="KW-0540">Nuclease</keyword>
<feature type="compositionally biased region" description="Basic and acidic residues" evidence="14">
    <location>
        <begin position="754"/>
        <end position="790"/>
    </location>
</feature>
<evidence type="ECO:0000256" key="3">
    <source>
        <dbReference type="ARBA" id="ARBA00005283"/>
    </source>
</evidence>
<keyword evidence="11" id="KW-0539">Nucleus</keyword>
<dbReference type="EMBL" id="JAEPRB010000104">
    <property type="protein sequence ID" value="KAG2221618.1"/>
    <property type="molecule type" value="Genomic_DNA"/>
</dbReference>
<feature type="compositionally biased region" description="Basic and acidic residues" evidence="14">
    <location>
        <begin position="721"/>
        <end position="730"/>
    </location>
</feature>
<keyword evidence="9" id="KW-0460">Magnesium</keyword>
<evidence type="ECO:0000256" key="14">
    <source>
        <dbReference type="SAM" id="MobiDB-lite"/>
    </source>
</evidence>
<feature type="compositionally biased region" description="Basic and acidic residues" evidence="14">
    <location>
        <begin position="335"/>
        <end position="348"/>
    </location>
</feature>
<feature type="region of interest" description="Disordered" evidence="14">
    <location>
        <begin position="1128"/>
        <end position="1189"/>
    </location>
</feature>
<comment type="cofactor">
    <cofactor evidence="1">
        <name>Mg(2+)</name>
        <dbReference type="ChEBI" id="CHEBI:18420"/>
    </cofactor>
</comment>
<feature type="compositionally biased region" description="Acidic residues" evidence="14">
    <location>
        <begin position="703"/>
        <end position="713"/>
    </location>
</feature>
<feature type="coiled-coil region" evidence="13">
    <location>
        <begin position="874"/>
        <end position="901"/>
    </location>
</feature>
<evidence type="ECO:0000313" key="18">
    <source>
        <dbReference type="Proteomes" id="UP000646827"/>
    </source>
</evidence>
<evidence type="ECO:0000256" key="11">
    <source>
        <dbReference type="ARBA" id="ARBA00023242"/>
    </source>
</evidence>
<feature type="domain" description="XPG N-terminal" evidence="16">
    <location>
        <begin position="1"/>
        <end position="98"/>
    </location>
</feature>
<dbReference type="Gene3D" id="3.40.50.1010">
    <property type="entry name" value="5'-nuclease"/>
    <property type="match status" value="2"/>
</dbReference>
<reference evidence="17 18" key="1">
    <citation type="submission" date="2020-12" db="EMBL/GenBank/DDBJ databases">
        <title>Metabolic potential, ecology and presence of endohyphal bacteria is reflected in genomic diversity of Mucoromycotina.</title>
        <authorList>
            <person name="Muszewska A."/>
            <person name="Okrasinska A."/>
            <person name="Steczkiewicz K."/>
            <person name="Drgas O."/>
            <person name="Orlowska M."/>
            <person name="Perlinska-Lenart U."/>
            <person name="Aleksandrzak-Piekarczyk T."/>
            <person name="Szatraj K."/>
            <person name="Zielenkiewicz U."/>
            <person name="Pilsyk S."/>
            <person name="Malc E."/>
            <person name="Mieczkowski P."/>
            <person name="Kruszewska J.S."/>
            <person name="Biernat P."/>
            <person name="Pawlowska J."/>
        </authorList>
    </citation>
    <scope>NUCLEOTIDE SEQUENCE [LARGE SCALE GENOMIC DNA]</scope>
    <source>
        <strain evidence="17 18">CBS 142.35</strain>
    </source>
</reference>
<evidence type="ECO:0000256" key="8">
    <source>
        <dbReference type="ARBA" id="ARBA00022801"/>
    </source>
</evidence>
<feature type="compositionally biased region" description="Polar residues" evidence="14">
    <location>
        <begin position="405"/>
        <end position="422"/>
    </location>
</feature>
<evidence type="ECO:0000256" key="4">
    <source>
        <dbReference type="ARBA" id="ARBA00022722"/>
    </source>
</evidence>
<feature type="compositionally biased region" description="Low complexity" evidence="14">
    <location>
        <begin position="676"/>
        <end position="687"/>
    </location>
</feature>
<dbReference type="PRINTS" id="PR00066">
    <property type="entry name" value="XRODRMPGMNTG"/>
</dbReference>
<evidence type="ECO:0008006" key="19">
    <source>
        <dbReference type="Google" id="ProtNLM"/>
    </source>
</evidence>
<dbReference type="CDD" id="cd09868">
    <property type="entry name" value="PIN_XPG_RAD2"/>
    <property type="match status" value="2"/>
</dbReference>
<sequence>MGVQGLWTLVTPAARPIQLESLRNRKMAVDASIWIHQFMRTMRDKEGNALRNGHLLGFFRRLCKLLFYNIKPVFVFDGGAPALKRSTIKERRRRREGISNNLKRTAEKILSAQVKTRVLLEEERKQVVIITTSLRKGEPKQHQEEENYAYFDELEKNAALETIKQKMKRDQYELPALPENQTSKMDPRFATQQELIDFINEYRPSKEDIDSEAFMNLPPEIQFEIVRDLGMESRKTSWARLDEMVRKSRTALDFSKQQIELLVHRNDMTQRILQINERPNTRGADHQQATRVAGERSREYMLVKNENIDEGLGWKLPGFTSTTNIATTETATNENESKKEQEKGEKNSEQLSVDDNQKLSKKESNSGDKVKDAIASNPKLAALLSKFDSDEEEEEEEEEEMETIATITTRESYPQQSPQHKAQQTDHSMDNSDNLQYHYGDSDDDDDQPLFLQQQEQSYHNQQRRVSLVEDMQAYIEDDEEAVNEVIRRIYANEQGESGKEQQERYTAQSTLSKPASTTLQQQQQQEEEEKLDPNEMYQLWLSRAPDAYVYQYSLNDEYKRLLHTAIFDYDVSQLENQLKRIKKLYGKTSDRDAMGLDSLAFQERYITHILQWKKKNQEQGETEMMDAVEMTGQTEKSSKEHVVLHSSAEEVNNPTKVYNSNTSNVKTKEQQQSELLPATTGTLPATNNIADDAMSPKSDDFVMVDDDEEDEINIPLPDDPIIRNKKGEIEQQSTSPEKTVVEISSSSPVPSSTHDKRKAEDSNKNDKEFEQSMDDNDKSSRTDKSKEMNDFEPMYMEEFQEMDHDNNDVKTMKNEQEKKVIEEEKSIKELEEEHKAAQELAAEQHGYNSDEELVDNATGEDDEFARFVSDIANKDIDRVRQELHQDMKELNKQQRKEMGNTDDVTNQMVQDIQELLKLFGIPYVISPMEAEAQCAELARLSLVEGVVTDDSDVFLFGGTRIYKNMFNQQKYVECYMMQDLEREMRLDRGKLIQLAFLLGSDYTEGIPGIGPVAAIEILAEFTKDDDDTIAKPLIRFRDWYNSGKDENDFQRKLRKKHKNLEIPEGFPNELVIEAYYHPMVESSQEEFKWGTPQLDTLRVFLMESFTWSEKKADEVLIPVIREMNKRKAEGQQTNIGTYFDSPTGSTTNYAPHKRTQPHKSKRVQSALNRWRNEKDNIDVSKNKKRKKN</sequence>
<feature type="compositionally biased region" description="Low complexity" evidence="14">
    <location>
        <begin position="325"/>
        <end position="334"/>
    </location>
</feature>
<feature type="compositionally biased region" description="Polar residues" evidence="14">
    <location>
        <begin position="1131"/>
        <end position="1150"/>
    </location>
</feature>
<evidence type="ECO:0000256" key="1">
    <source>
        <dbReference type="ARBA" id="ARBA00001946"/>
    </source>
</evidence>
<feature type="region of interest" description="Disordered" evidence="14">
    <location>
        <begin position="655"/>
        <end position="794"/>
    </location>
</feature>
<dbReference type="PRINTS" id="PR00853">
    <property type="entry name" value="XPGRADSUPER"/>
</dbReference>
<keyword evidence="7" id="KW-0227">DNA damage</keyword>
<evidence type="ECO:0000259" key="15">
    <source>
        <dbReference type="SMART" id="SM00484"/>
    </source>
</evidence>
<dbReference type="FunFam" id="1.10.150.20:FF:000030">
    <property type="entry name" value="Flap endonuclease GEN-like 1"/>
    <property type="match status" value="1"/>
</dbReference>
<dbReference type="AlphaFoldDB" id="A0A8H7VM83"/>
<evidence type="ECO:0000256" key="10">
    <source>
        <dbReference type="ARBA" id="ARBA00023204"/>
    </source>
</evidence>
<dbReference type="InterPro" id="IPR006084">
    <property type="entry name" value="XPG/Rad2"/>
</dbReference>
<dbReference type="InterPro" id="IPR008918">
    <property type="entry name" value="HhH2"/>
</dbReference>
<dbReference type="GO" id="GO:0006289">
    <property type="term" value="P:nucleotide-excision repair"/>
    <property type="evidence" value="ECO:0007669"/>
    <property type="project" value="InterPro"/>
</dbReference>
<dbReference type="PROSITE" id="PS00841">
    <property type="entry name" value="XPG_1"/>
    <property type="match status" value="1"/>
</dbReference>
<comment type="similarity">
    <text evidence="12">Belongs to the XPG/RAD2 endonuclease family. GEN subfamily.</text>
</comment>
<dbReference type="CDD" id="cd09904">
    <property type="entry name" value="H3TH_XPG"/>
    <property type="match status" value="1"/>
</dbReference>
<feature type="domain" description="XPG-I" evidence="15">
    <location>
        <begin position="918"/>
        <end position="987"/>
    </location>
</feature>
<organism evidence="17 18">
    <name type="scientific">Circinella minor</name>
    <dbReference type="NCBI Taxonomy" id="1195481"/>
    <lineage>
        <taxon>Eukaryota</taxon>
        <taxon>Fungi</taxon>
        <taxon>Fungi incertae sedis</taxon>
        <taxon>Mucoromycota</taxon>
        <taxon>Mucoromycotina</taxon>
        <taxon>Mucoromycetes</taxon>
        <taxon>Mucorales</taxon>
        <taxon>Lichtheimiaceae</taxon>
        <taxon>Circinella</taxon>
    </lineage>
</organism>
<feature type="compositionally biased region" description="Acidic residues" evidence="14">
    <location>
        <begin position="389"/>
        <end position="402"/>
    </location>
</feature>
<feature type="region of interest" description="Disordered" evidence="14">
    <location>
        <begin position="387"/>
        <end position="448"/>
    </location>
</feature>
<comment type="similarity">
    <text evidence="3">Belongs to the XPG/RAD2 endonuclease family. XPG subfamily.</text>
</comment>
<feature type="compositionally biased region" description="Basic and acidic residues" evidence="14">
    <location>
        <begin position="1171"/>
        <end position="1182"/>
    </location>
</feature>
<dbReference type="Proteomes" id="UP000646827">
    <property type="component" value="Unassembled WGS sequence"/>
</dbReference>
<dbReference type="Pfam" id="PF00867">
    <property type="entry name" value="XPG_I"/>
    <property type="match status" value="1"/>
</dbReference>
<feature type="compositionally biased region" description="Basic residues" evidence="14">
    <location>
        <begin position="1152"/>
        <end position="1163"/>
    </location>
</feature>
<comment type="subcellular location">
    <subcellularLocation>
        <location evidence="2">Nucleus</location>
    </subcellularLocation>
</comment>
<evidence type="ECO:0000256" key="5">
    <source>
        <dbReference type="ARBA" id="ARBA00022723"/>
    </source>
</evidence>
<dbReference type="Gene3D" id="1.10.150.20">
    <property type="entry name" value="5' to 3' exonuclease, C-terminal subdomain"/>
    <property type="match status" value="1"/>
</dbReference>
<gene>
    <name evidence="17" type="ORF">INT45_005192</name>
</gene>
<feature type="region of interest" description="Disordered" evidence="14">
    <location>
        <begin position="495"/>
        <end position="533"/>
    </location>
</feature>
<dbReference type="GO" id="GO:0003697">
    <property type="term" value="F:single-stranded DNA binding"/>
    <property type="evidence" value="ECO:0007669"/>
    <property type="project" value="InterPro"/>
</dbReference>
<keyword evidence="8" id="KW-0378">Hydrolase</keyword>
<feature type="compositionally biased region" description="Polar residues" evidence="14">
    <location>
        <begin position="655"/>
        <end position="666"/>
    </location>
</feature>
<dbReference type="FunFam" id="3.40.50.1010:FF:000061">
    <property type="entry name" value="Single-stranded DNA endonuclease (Eurofung)"/>
    <property type="match status" value="1"/>
</dbReference>
<evidence type="ECO:0000256" key="9">
    <source>
        <dbReference type="ARBA" id="ARBA00022842"/>
    </source>
</evidence>
<dbReference type="GO" id="GO:0046872">
    <property type="term" value="F:metal ion binding"/>
    <property type="evidence" value="ECO:0007669"/>
    <property type="project" value="UniProtKB-KW"/>
</dbReference>
<feature type="compositionally biased region" description="Polar residues" evidence="14">
    <location>
        <begin position="505"/>
        <end position="520"/>
    </location>
</feature>
<proteinExistence type="inferred from homology"/>
<evidence type="ECO:0000259" key="16">
    <source>
        <dbReference type="SMART" id="SM00485"/>
    </source>
</evidence>
<keyword evidence="6" id="KW-0255">Endonuclease</keyword>
<keyword evidence="13" id="KW-0175">Coiled coil</keyword>
<dbReference type="SMART" id="SM00279">
    <property type="entry name" value="HhH2"/>
    <property type="match status" value="1"/>
</dbReference>
<dbReference type="Pfam" id="PF00752">
    <property type="entry name" value="XPG_N"/>
    <property type="match status" value="1"/>
</dbReference>
<evidence type="ECO:0000256" key="7">
    <source>
        <dbReference type="ARBA" id="ARBA00022763"/>
    </source>
</evidence>
<protein>
    <recommendedName>
        <fullName evidence="19">DNA excision repair protein ERCC-5</fullName>
    </recommendedName>
</protein>
<dbReference type="GO" id="GO:0005634">
    <property type="term" value="C:nucleus"/>
    <property type="evidence" value="ECO:0007669"/>
    <property type="project" value="UniProtKB-SubCell"/>
</dbReference>
<dbReference type="InterPro" id="IPR006085">
    <property type="entry name" value="XPG_DNA_repair_N"/>
</dbReference>
<evidence type="ECO:0000256" key="6">
    <source>
        <dbReference type="ARBA" id="ARBA00022759"/>
    </source>
</evidence>
<dbReference type="InterPro" id="IPR001044">
    <property type="entry name" value="XPG/Rad2_eukaryotes"/>
</dbReference>
<dbReference type="InterPro" id="IPR029060">
    <property type="entry name" value="PIN-like_dom_sf"/>
</dbReference>
<dbReference type="InterPro" id="IPR019974">
    <property type="entry name" value="XPG_CS"/>
</dbReference>
<dbReference type="SUPFAM" id="SSF88723">
    <property type="entry name" value="PIN domain-like"/>
    <property type="match status" value="1"/>
</dbReference>
<accession>A0A8H7VM83</accession>
<keyword evidence="10" id="KW-0234">DNA repair</keyword>
<keyword evidence="18" id="KW-1185">Reference proteome</keyword>
<dbReference type="InterPro" id="IPR036279">
    <property type="entry name" value="5-3_exonuclease_C_sf"/>
</dbReference>
<dbReference type="PANTHER" id="PTHR16171:SF7">
    <property type="entry name" value="DNA REPAIR PROTEIN RAD2"/>
    <property type="match status" value="1"/>
</dbReference>
<keyword evidence="5" id="KW-0479">Metal-binding</keyword>
<dbReference type="OrthoDB" id="31113at2759"/>
<dbReference type="PANTHER" id="PTHR16171">
    <property type="entry name" value="DNA REPAIR PROTEIN COMPLEMENTING XP-G CELLS-RELATED"/>
    <property type="match status" value="1"/>
</dbReference>
<dbReference type="SMART" id="SM00485">
    <property type="entry name" value="XPGN"/>
    <property type="match status" value="1"/>
</dbReference>
<evidence type="ECO:0000256" key="12">
    <source>
        <dbReference type="ARBA" id="ARBA00038112"/>
    </source>
</evidence>
<feature type="region of interest" description="Disordered" evidence="14">
    <location>
        <begin position="325"/>
        <end position="374"/>
    </location>
</feature>